<evidence type="ECO:0000313" key="1">
    <source>
        <dbReference type="EMBL" id="MFC0560320.1"/>
    </source>
</evidence>
<sequence length="231" mass="26384">MKRTFARRLLFVLILTLLLFTLFFRDGIILDSLGVHMKRPFGKVINMPEEYSNVDKNNNGIPDPIDIVQAARKEVEQRTTYKSTYYAGGYPPNDEGVCTDVIWRGLLGAGVVLKDLIDQDISENTALYPRVAGTPDANIDFRRVPNQFVYFDRFTESLTTDLIPKDINNLKEWQPGDIVVFIDGFHHVGIVSDKRDKDGVPYLIHNNRPFAAEVKLSSFTTPIAGHYRWNY</sequence>
<accession>A0ABV6NHS6</accession>
<evidence type="ECO:0000313" key="2">
    <source>
        <dbReference type="Proteomes" id="UP001589833"/>
    </source>
</evidence>
<dbReference type="RefSeq" id="WP_273847279.1">
    <property type="nucleotide sequence ID" value="NZ_JAQQWT010000024.1"/>
</dbReference>
<comment type="caution">
    <text evidence="1">The sequence shown here is derived from an EMBL/GenBank/DDBJ whole genome shotgun (WGS) entry which is preliminary data.</text>
</comment>
<organism evidence="1 2">
    <name type="scientific">Halalkalibacter alkalisediminis</name>
    <dbReference type="NCBI Taxonomy" id="935616"/>
    <lineage>
        <taxon>Bacteria</taxon>
        <taxon>Bacillati</taxon>
        <taxon>Bacillota</taxon>
        <taxon>Bacilli</taxon>
        <taxon>Bacillales</taxon>
        <taxon>Bacillaceae</taxon>
        <taxon>Halalkalibacter</taxon>
    </lineage>
</organism>
<dbReference type="Pfam" id="PF06940">
    <property type="entry name" value="DUF1287"/>
    <property type="match status" value="1"/>
</dbReference>
<keyword evidence="2" id="KW-1185">Reference proteome</keyword>
<protein>
    <submittedName>
        <fullName evidence="1">DUF1287 domain-containing protein</fullName>
    </submittedName>
</protein>
<dbReference type="EMBL" id="JBHLTR010000021">
    <property type="protein sequence ID" value="MFC0560320.1"/>
    <property type="molecule type" value="Genomic_DNA"/>
</dbReference>
<gene>
    <name evidence="1" type="ORF">ACFFH4_14890</name>
</gene>
<proteinExistence type="predicted"/>
<name>A0ABV6NHS6_9BACI</name>
<dbReference type="InterPro" id="IPR009706">
    <property type="entry name" value="DUF1287"/>
</dbReference>
<reference evidence="1 2" key="1">
    <citation type="submission" date="2024-09" db="EMBL/GenBank/DDBJ databases">
        <authorList>
            <person name="Sun Q."/>
            <person name="Mori K."/>
        </authorList>
    </citation>
    <scope>NUCLEOTIDE SEQUENCE [LARGE SCALE GENOMIC DNA]</scope>
    <source>
        <strain evidence="1 2">NCAIM B.02301</strain>
    </source>
</reference>
<dbReference type="Proteomes" id="UP001589833">
    <property type="component" value="Unassembled WGS sequence"/>
</dbReference>